<feature type="domain" description="Siroheme decarboxylase AsnC-like ligand binding" evidence="6">
    <location>
        <begin position="235"/>
        <end position="321"/>
    </location>
</feature>
<accession>A0A554XME4</accession>
<keyword evidence="1" id="KW-0456">Lyase</keyword>
<evidence type="ECO:0000256" key="4">
    <source>
        <dbReference type="ARBA" id="ARBA00023471"/>
    </source>
</evidence>
<feature type="domain" description="Siroheme decarboxylase AsnC-like ligand binding" evidence="6">
    <location>
        <begin position="72"/>
        <end position="137"/>
    </location>
</feature>
<reference evidence="8 9" key="1">
    <citation type="submission" date="2019-07" db="EMBL/GenBank/DDBJ databases">
        <title>Tepidimonas fonticaldi AT-A2 draft genome.</title>
        <authorList>
            <person name="Da Costa M.S."/>
            <person name="Froufe H.J.C."/>
            <person name="Egas C."/>
            <person name="Albuquerque L."/>
        </authorList>
    </citation>
    <scope>NUCLEOTIDE SEQUENCE [LARGE SCALE GENOMIC DNA]</scope>
    <source>
        <strain evidence="8 9">AT-A2</strain>
    </source>
</reference>
<dbReference type="PANTHER" id="PTHR43413">
    <property type="entry name" value="TRANSCRIPTIONAL REGULATOR, ASNC FAMILY"/>
    <property type="match status" value="1"/>
</dbReference>
<evidence type="ECO:0000256" key="2">
    <source>
        <dbReference type="ARBA" id="ARBA00023444"/>
    </source>
</evidence>
<evidence type="ECO:0000256" key="1">
    <source>
        <dbReference type="ARBA" id="ARBA00023239"/>
    </source>
</evidence>
<evidence type="ECO:0000259" key="6">
    <source>
        <dbReference type="Pfam" id="PF17805"/>
    </source>
</evidence>
<evidence type="ECO:0000256" key="3">
    <source>
        <dbReference type="ARBA" id="ARBA00023457"/>
    </source>
</evidence>
<dbReference type="GO" id="GO:0016829">
    <property type="term" value="F:lyase activity"/>
    <property type="evidence" value="ECO:0007669"/>
    <property type="project" value="UniProtKB-KW"/>
</dbReference>
<comment type="pathway">
    <text evidence="2">Porphyrin-containing compound metabolism.</text>
</comment>
<dbReference type="PANTHER" id="PTHR43413:SF1">
    <property type="entry name" value="SIROHEME DECARBOXYLASE NIRL SUBUNIT"/>
    <property type="match status" value="1"/>
</dbReference>
<dbReference type="Gene3D" id="3.30.70.3460">
    <property type="match status" value="2"/>
</dbReference>
<feature type="domain" description="Siroheme decarboxylase NirL-like HTH" evidence="7">
    <location>
        <begin position="14"/>
        <end position="57"/>
    </location>
</feature>
<dbReference type="InterPro" id="IPR053953">
    <property type="entry name" value="NirdL-like_HTH"/>
</dbReference>
<dbReference type="InterPro" id="IPR040523">
    <property type="entry name" value="AsnC_trans_reg2"/>
</dbReference>
<evidence type="ECO:0000259" key="7">
    <source>
        <dbReference type="Pfam" id="PF22451"/>
    </source>
</evidence>
<dbReference type="RefSeq" id="WP_143969004.1">
    <property type="nucleotide sequence ID" value="NZ_VJOO01000012.1"/>
</dbReference>
<comment type="caution">
    <text evidence="8">The sequence shown here is derived from an EMBL/GenBank/DDBJ whole genome shotgun (WGS) entry which is preliminary data.</text>
</comment>
<dbReference type="Proteomes" id="UP000316388">
    <property type="component" value="Unassembled WGS sequence"/>
</dbReference>
<comment type="catalytic activity">
    <reaction evidence="5">
        <text>siroheme + 2 H(+) = 12,18-didecarboxysiroheme + 2 CO2</text>
        <dbReference type="Rhea" id="RHEA:19093"/>
        <dbReference type="ChEBI" id="CHEBI:15378"/>
        <dbReference type="ChEBI" id="CHEBI:16526"/>
        <dbReference type="ChEBI" id="CHEBI:60052"/>
        <dbReference type="ChEBI" id="CHEBI:140497"/>
        <dbReference type="EC" id="4.1.1.111"/>
    </reaction>
</comment>
<evidence type="ECO:0000256" key="5">
    <source>
        <dbReference type="ARBA" id="ARBA00048470"/>
    </source>
</evidence>
<protein>
    <recommendedName>
        <fullName evidence="4">siroheme decarboxylase</fullName>
        <ecNumber evidence="4">4.1.1.111</ecNumber>
    </recommendedName>
</protein>
<dbReference type="EC" id="4.1.1.111" evidence="4"/>
<evidence type="ECO:0000313" key="9">
    <source>
        <dbReference type="Proteomes" id="UP000316388"/>
    </source>
</evidence>
<name>A0A554XME4_9BURK</name>
<dbReference type="Pfam" id="PF17805">
    <property type="entry name" value="AsnC_trans_reg2"/>
    <property type="match status" value="2"/>
</dbReference>
<evidence type="ECO:0000313" key="8">
    <source>
        <dbReference type="EMBL" id="TSE36967.1"/>
    </source>
</evidence>
<proteinExistence type="inferred from homology"/>
<sequence length="348" mass="38479">MVTAVRHPIDTSLRLLNDWQRGFPLCHDPFGILADATGQSRAAVLDTLRQAQADGHISRIGGVFAHDSGGDAMLVAMAVPVDRIDEVATTVSAHPGVNHNYLREHHYNLWFVMTGTDRAAVDNGVTDLEWVTGLRTLRLRMVRPYRIDLGFDLRGNTATQPMRALPRRSALAPLTPSLWPLAQRVEAGLPLVEYPYAAWAEELGWSENEVIESIDHWLAEGRLKRFGVVVRHHELGFTANAMTVFDVPDARVDAVGAVLAAQVGVTLAYRRERAEGWPYNLYAMVHGTHRQAVMAVIERITMAAGLDGYPREVLFSIRRFKQTGGRRFRGWHAAGGAAPAPEAIHAHA</sequence>
<dbReference type="AlphaFoldDB" id="A0A554XME4"/>
<dbReference type="Pfam" id="PF22451">
    <property type="entry name" value="NirdL-like_HTH"/>
    <property type="match status" value="2"/>
</dbReference>
<dbReference type="EMBL" id="VJOO01000012">
    <property type="protein sequence ID" value="TSE36967.1"/>
    <property type="molecule type" value="Genomic_DNA"/>
</dbReference>
<organism evidence="8 9">
    <name type="scientific">Tepidimonas fonticaldi</name>
    <dbReference type="NCBI Taxonomy" id="1101373"/>
    <lineage>
        <taxon>Bacteria</taxon>
        <taxon>Pseudomonadati</taxon>
        <taxon>Pseudomonadota</taxon>
        <taxon>Betaproteobacteria</taxon>
        <taxon>Burkholderiales</taxon>
        <taxon>Tepidimonas</taxon>
    </lineage>
</organism>
<feature type="domain" description="Siroheme decarboxylase NirL-like HTH" evidence="7">
    <location>
        <begin position="184"/>
        <end position="221"/>
    </location>
</feature>
<dbReference type="InterPro" id="IPR050684">
    <property type="entry name" value="HTH-Siroheme_Decarb"/>
</dbReference>
<gene>
    <name evidence="8" type="ORF">Tfont_01537</name>
</gene>
<comment type="similarity">
    <text evidence="3">Belongs to the Ahb/Nir family.</text>
</comment>